<keyword evidence="1" id="KW-0812">Transmembrane</keyword>
<dbReference type="RefSeq" id="WP_179407219.1">
    <property type="nucleotide sequence ID" value="NZ_BMGF01000002.1"/>
</dbReference>
<gene>
    <name evidence="2" type="ORF">FHS75_001681</name>
</gene>
<evidence type="ECO:0000313" key="3">
    <source>
        <dbReference type="Proteomes" id="UP000522081"/>
    </source>
</evidence>
<feature type="transmembrane region" description="Helical" evidence="1">
    <location>
        <begin position="108"/>
        <end position="130"/>
    </location>
</feature>
<evidence type="ECO:0000256" key="1">
    <source>
        <dbReference type="SAM" id="Phobius"/>
    </source>
</evidence>
<accession>A0A7Z0BVN6</accession>
<name>A0A7Z0BVN6_9SPHN</name>
<comment type="caution">
    <text evidence="2">The sequence shown here is derived from an EMBL/GenBank/DDBJ whole genome shotgun (WGS) entry which is preliminary data.</text>
</comment>
<dbReference type="Proteomes" id="UP000522081">
    <property type="component" value="Unassembled WGS sequence"/>
</dbReference>
<proteinExistence type="predicted"/>
<feature type="transmembrane region" description="Helical" evidence="1">
    <location>
        <begin position="82"/>
        <end position="102"/>
    </location>
</feature>
<dbReference type="AlphaFoldDB" id="A0A7Z0BVN6"/>
<protein>
    <submittedName>
        <fullName evidence="2">Uncharacterized protein</fullName>
    </submittedName>
</protein>
<evidence type="ECO:0000313" key="2">
    <source>
        <dbReference type="EMBL" id="NYH95362.1"/>
    </source>
</evidence>
<dbReference type="EMBL" id="JACBZF010000002">
    <property type="protein sequence ID" value="NYH95362.1"/>
    <property type="molecule type" value="Genomic_DNA"/>
</dbReference>
<sequence>MRLLLTVAVLAALVFLAHRLGGKPERQVANILGASLFLGVLNRAIIGQFDFLYVDPVMAAVDTSVLVALVWIALWANRLWPIGMAALQLVVVLAHIPVLMQVDGKNVVYWAMMAVPQYLQFAVLGCAIACHRRRTRMGSRADDRAG</sequence>
<organism evidence="2 3">
    <name type="scientific">Novosphingobium marinum</name>
    <dbReference type="NCBI Taxonomy" id="1514948"/>
    <lineage>
        <taxon>Bacteria</taxon>
        <taxon>Pseudomonadati</taxon>
        <taxon>Pseudomonadota</taxon>
        <taxon>Alphaproteobacteria</taxon>
        <taxon>Sphingomonadales</taxon>
        <taxon>Sphingomonadaceae</taxon>
        <taxon>Novosphingobium</taxon>
    </lineage>
</organism>
<reference evidence="2 3" key="1">
    <citation type="submission" date="2020-07" db="EMBL/GenBank/DDBJ databases">
        <title>Genomic Encyclopedia of Type Strains, Phase IV (KMG-IV): sequencing the most valuable type-strain genomes for metagenomic binning, comparative biology and taxonomic classification.</title>
        <authorList>
            <person name="Goeker M."/>
        </authorList>
    </citation>
    <scope>NUCLEOTIDE SEQUENCE [LARGE SCALE GENOMIC DNA]</scope>
    <source>
        <strain evidence="2 3">DSM 29043</strain>
    </source>
</reference>
<keyword evidence="1" id="KW-1133">Transmembrane helix</keyword>
<keyword evidence="1" id="KW-0472">Membrane</keyword>
<feature type="transmembrane region" description="Helical" evidence="1">
    <location>
        <begin position="57"/>
        <end position="75"/>
    </location>
</feature>
<keyword evidence="3" id="KW-1185">Reference proteome</keyword>